<feature type="compositionally biased region" description="Basic and acidic residues" evidence="6">
    <location>
        <begin position="7"/>
        <end position="24"/>
    </location>
</feature>
<dbReference type="PANTHER" id="PTHR33545">
    <property type="entry name" value="UPF0750 MEMBRANE PROTEIN YITT-RELATED"/>
    <property type="match status" value="1"/>
</dbReference>
<evidence type="ECO:0000313" key="9">
    <source>
        <dbReference type="EMBL" id="HIY79727.1"/>
    </source>
</evidence>
<dbReference type="InterPro" id="IPR003740">
    <property type="entry name" value="YitT"/>
</dbReference>
<comment type="subcellular location">
    <subcellularLocation>
        <location evidence="1">Cell membrane</location>
        <topology evidence="1">Multi-pass membrane protein</topology>
    </subcellularLocation>
</comment>
<dbReference type="InterPro" id="IPR051461">
    <property type="entry name" value="UPF0750_membrane"/>
</dbReference>
<feature type="domain" description="DUF2179" evidence="8">
    <location>
        <begin position="305"/>
        <end position="359"/>
    </location>
</feature>
<evidence type="ECO:0000256" key="7">
    <source>
        <dbReference type="SAM" id="Phobius"/>
    </source>
</evidence>
<keyword evidence="5 7" id="KW-0472">Membrane</keyword>
<feature type="transmembrane region" description="Helical" evidence="7">
    <location>
        <begin position="235"/>
        <end position="253"/>
    </location>
</feature>
<dbReference type="InterPro" id="IPR036259">
    <property type="entry name" value="MFS_trans_sf"/>
</dbReference>
<dbReference type="InterPro" id="IPR015867">
    <property type="entry name" value="N-reg_PII/ATP_PRibTrfase_C"/>
</dbReference>
<dbReference type="Proteomes" id="UP000824133">
    <property type="component" value="Unassembled WGS sequence"/>
</dbReference>
<gene>
    <name evidence="9" type="ORF">IAA42_04740</name>
</gene>
<proteinExistence type="predicted"/>
<dbReference type="Gene3D" id="3.30.70.120">
    <property type="match status" value="1"/>
</dbReference>
<accession>A0A9D2CI29</accession>
<dbReference type="Pfam" id="PF02588">
    <property type="entry name" value="YitT_membrane"/>
    <property type="match status" value="1"/>
</dbReference>
<dbReference type="GO" id="GO:0005886">
    <property type="term" value="C:plasma membrane"/>
    <property type="evidence" value="ECO:0007669"/>
    <property type="project" value="UniProtKB-SubCell"/>
</dbReference>
<dbReference type="EMBL" id="DXCP01000034">
    <property type="protein sequence ID" value="HIY79727.1"/>
    <property type="molecule type" value="Genomic_DNA"/>
</dbReference>
<keyword evidence="3 7" id="KW-0812">Transmembrane</keyword>
<evidence type="ECO:0000259" key="8">
    <source>
        <dbReference type="Pfam" id="PF10035"/>
    </source>
</evidence>
<feature type="transmembrane region" description="Helical" evidence="7">
    <location>
        <begin position="165"/>
        <end position="186"/>
    </location>
</feature>
<evidence type="ECO:0000256" key="6">
    <source>
        <dbReference type="SAM" id="MobiDB-lite"/>
    </source>
</evidence>
<evidence type="ECO:0000256" key="3">
    <source>
        <dbReference type="ARBA" id="ARBA00022692"/>
    </source>
</evidence>
<organism evidence="9 10">
    <name type="scientific">Candidatus Olsenella excrementavium</name>
    <dbReference type="NCBI Taxonomy" id="2838709"/>
    <lineage>
        <taxon>Bacteria</taxon>
        <taxon>Bacillati</taxon>
        <taxon>Actinomycetota</taxon>
        <taxon>Coriobacteriia</taxon>
        <taxon>Coriobacteriales</taxon>
        <taxon>Atopobiaceae</taxon>
        <taxon>Olsenella</taxon>
    </lineage>
</organism>
<feature type="region of interest" description="Disordered" evidence="6">
    <location>
        <begin position="1"/>
        <end position="24"/>
    </location>
</feature>
<evidence type="ECO:0000256" key="2">
    <source>
        <dbReference type="ARBA" id="ARBA00022475"/>
    </source>
</evidence>
<keyword evidence="2" id="KW-1003">Cell membrane</keyword>
<feature type="transmembrane region" description="Helical" evidence="7">
    <location>
        <begin position="87"/>
        <end position="112"/>
    </location>
</feature>
<feature type="transmembrane region" description="Helical" evidence="7">
    <location>
        <begin position="192"/>
        <end position="214"/>
    </location>
</feature>
<dbReference type="Pfam" id="PF10035">
    <property type="entry name" value="DUF2179"/>
    <property type="match status" value="1"/>
</dbReference>
<evidence type="ECO:0000256" key="4">
    <source>
        <dbReference type="ARBA" id="ARBA00022989"/>
    </source>
</evidence>
<dbReference type="InterPro" id="IPR019264">
    <property type="entry name" value="DUF2179"/>
</dbReference>
<keyword evidence="4 7" id="KW-1133">Transmembrane helix</keyword>
<evidence type="ECO:0000256" key="1">
    <source>
        <dbReference type="ARBA" id="ARBA00004651"/>
    </source>
</evidence>
<evidence type="ECO:0000313" key="10">
    <source>
        <dbReference type="Proteomes" id="UP000824133"/>
    </source>
</evidence>
<dbReference type="AlphaFoldDB" id="A0A9D2CI29"/>
<dbReference type="PANTHER" id="PTHR33545:SF5">
    <property type="entry name" value="UPF0750 MEMBRANE PROTEIN YITT"/>
    <property type="match status" value="1"/>
</dbReference>
<evidence type="ECO:0000256" key="5">
    <source>
        <dbReference type="ARBA" id="ARBA00023136"/>
    </source>
</evidence>
<reference evidence="9" key="2">
    <citation type="submission" date="2021-04" db="EMBL/GenBank/DDBJ databases">
        <authorList>
            <person name="Gilroy R."/>
        </authorList>
    </citation>
    <scope>NUCLEOTIDE SEQUENCE</scope>
    <source>
        <strain evidence="9">ChiHjej10B9-743</strain>
    </source>
</reference>
<name>A0A9D2CI29_9ACTN</name>
<feature type="transmembrane region" description="Helical" evidence="7">
    <location>
        <begin position="132"/>
        <end position="158"/>
    </location>
</feature>
<reference evidence="9" key="1">
    <citation type="journal article" date="2021" name="PeerJ">
        <title>Extensive microbial diversity within the chicken gut microbiome revealed by metagenomics and culture.</title>
        <authorList>
            <person name="Gilroy R."/>
            <person name="Ravi A."/>
            <person name="Getino M."/>
            <person name="Pursley I."/>
            <person name="Horton D.L."/>
            <person name="Alikhan N.F."/>
            <person name="Baker D."/>
            <person name="Gharbi K."/>
            <person name="Hall N."/>
            <person name="Watson M."/>
            <person name="Adriaenssens E.M."/>
            <person name="Foster-Nyarko E."/>
            <person name="Jarju S."/>
            <person name="Secka A."/>
            <person name="Antonio M."/>
            <person name="Oren A."/>
            <person name="Chaudhuri R.R."/>
            <person name="La Ragione R."/>
            <person name="Hildebrand F."/>
            <person name="Pallen M.J."/>
        </authorList>
    </citation>
    <scope>NUCLEOTIDE SEQUENCE</scope>
    <source>
        <strain evidence="9">ChiHjej10B9-743</strain>
    </source>
</reference>
<comment type="caution">
    <text evidence="9">The sequence shown here is derived from an EMBL/GenBank/DDBJ whole genome shotgun (WGS) entry which is preliminary data.</text>
</comment>
<protein>
    <submittedName>
        <fullName evidence="9">YitT family protein</fullName>
    </submittedName>
</protein>
<sequence>MSVAKSRHTEERRRHREEAIARRRQERSRAIVAAREERAAKQAAVMEQIEQEVAEHGAEAPLFTFPEVKVDLKAEVERLKDLRRFVFIRRCMTLVSVVVSAFIQAYTIQAFVNPANLLSSGFTGLAILIDRITSLFGFSFPTFVGMVVLNIPVALLCWKSISRRFVVFSMIQVFLASFFLRVFTFQPILDNLMLQVVFGGFLYGFAIAVALRGGASTAGTDFISLMVSNKTGQSIWGLIFAANCVVLVVFGAMFGWEAAAYSIIFQFISTKAIEMFYHRYDRVTLQIVTKRPEQILDAYNEVHKHGSSVMEVMGGRSRQRYWLINTVVSSYEIDDVMQLIREKDGGAVVNVFRTENFFGNFYRAPID</sequence>
<dbReference type="SUPFAM" id="SSF103473">
    <property type="entry name" value="MFS general substrate transporter"/>
    <property type="match status" value="1"/>
</dbReference>